<feature type="transmembrane region" description="Helical" evidence="10">
    <location>
        <begin position="110"/>
        <end position="133"/>
    </location>
</feature>
<feature type="transmembrane region" description="Helical" evidence="10">
    <location>
        <begin position="207"/>
        <end position="225"/>
    </location>
</feature>
<feature type="transmembrane region" description="Helical" evidence="10">
    <location>
        <begin position="25"/>
        <end position="46"/>
    </location>
</feature>
<evidence type="ECO:0000256" key="4">
    <source>
        <dbReference type="ARBA" id="ARBA00022692"/>
    </source>
</evidence>
<dbReference type="GO" id="GO:0009922">
    <property type="term" value="F:fatty acid elongase activity"/>
    <property type="evidence" value="ECO:0007669"/>
    <property type="project" value="UniProtKB-EC"/>
</dbReference>
<keyword evidence="6 10" id="KW-1133">Transmembrane helix</keyword>
<evidence type="ECO:0000256" key="5">
    <source>
        <dbReference type="ARBA" id="ARBA00022832"/>
    </source>
</evidence>
<keyword evidence="3 10" id="KW-0808">Transferase</keyword>
<evidence type="ECO:0000256" key="10">
    <source>
        <dbReference type="RuleBase" id="RU361115"/>
    </source>
</evidence>
<dbReference type="GO" id="GO:0034626">
    <property type="term" value="P:fatty acid elongation, polyunsaturated fatty acid"/>
    <property type="evidence" value="ECO:0007669"/>
    <property type="project" value="TreeGrafter"/>
</dbReference>
<sequence>MDFLVKNYYSISIMMPKADNRVSDWFLMSSPLPTLALVTLYLAIIIHGQSFMKNINPFDLKGVMVVYNCGLVILSAYMLHEFVMSSWTVNGFNLLCQPMDYSDDVNSVRLAGACWWFFISKLIELLDTVFFVLRKKNNQISFLHVYHHTTMPILWWVGVKFVAGGEAYFSTTFNSGVHVLMYLYYMLSAVGPALQPYLWWKKYLTTLQLVQFWVVLVKTVVAIVVDCGYPVGYEYFLVFYMVSHIILFTHFYKSTYHKPRNNPKYHENNNIPEPKQPLKGNIKGELRERK</sequence>
<dbReference type="PROSITE" id="PS01188">
    <property type="entry name" value="ELO"/>
    <property type="match status" value="1"/>
</dbReference>
<dbReference type="Proteomes" id="UP001497497">
    <property type="component" value="Unassembled WGS sequence"/>
</dbReference>
<dbReference type="InterPro" id="IPR002076">
    <property type="entry name" value="ELO_fam"/>
</dbReference>
<evidence type="ECO:0000313" key="13">
    <source>
        <dbReference type="Proteomes" id="UP001497497"/>
    </source>
</evidence>
<dbReference type="AlphaFoldDB" id="A0AAV2I8G0"/>
<dbReference type="GO" id="GO:0005789">
    <property type="term" value="C:endoplasmic reticulum membrane"/>
    <property type="evidence" value="ECO:0007669"/>
    <property type="project" value="TreeGrafter"/>
</dbReference>
<keyword evidence="7 10" id="KW-0443">Lipid metabolism</keyword>
<keyword evidence="9 10" id="KW-0275">Fatty acid biosynthesis</keyword>
<feature type="transmembrane region" description="Helical" evidence="10">
    <location>
        <begin position="231"/>
        <end position="252"/>
    </location>
</feature>
<evidence type="ECO:0000256" key="2">
    <source>
        <dbReference type="ARBA" id="ARBA00022516"/>
    </source>
</evidence>
<reference evidence="12 13" key="1">
    <citation type="submission" date="2024-04" db="EMBL/GenBank/DDBJ databases">
        <authorList>
            <consortium name="Genoscope - CEA"/>
            <person name="William W."/>
        </authorList>
    </citation>
    <scope>NUCLEOTIDE SEQUENCE [LARGE SCALE GENOMIC DNA]</scope>
</reference>
<evidence type="ECO:0000256" key="11">
    <source>
        <dbReference type="SAM" id="MobiDB-lite"/>
    </source>
</evidence>
<organism evidence="12 13">
    <name type="scientific">Lymnaea stagnalis</name>
    <name type="common">Great pond snail</name>
    <name type="synonym">Helix stagnalis</name>
    <dbReference type="NCBI Taxonomy" id="6523"/>
    <lineage>
        <taxon>Eukaryota</taxon>
        <taxon>Metazoa</taxon>
        <taxon>Spiralia</taxon>
        <taxon>Lophotrochozoa</taxon>
        <taxon>Mollusca</taxon>
        <taxon>Gastropoda</taxon>
        <taxon>Heterobranchia</taxon>
        <taxon>Euthyneura</taxon>
        <taxon>Panpulmonata</taxon>
        <taxon>Hygrophila</taxon>
        <taxon>Lymnaeoidea</taxon>
        <taxon>Lymnaeidae</taxon>
        <taxon>Lymnaea</taxon>
    </lineage>
</organism>
<evidence type="ECO:0000256" key="3">
    <source>
        <dbReference type="ARBA" id="ARBA00022679"/>
    </source>
</evidence>
<evidence type="ECO:0000256" key="9">
    <source>
        <dbReference type="ARBA" id="ARBA00023160"/>
    </source>
</evidence>
<proteinExistence type="inferred from homology"/>
<dbReference type="GO" id="GO:0030148">
    <property type="term" value="P:sphingolipid biosynthetic process"/>
    <property type="evidence" value="ECO:0007669"/>
    <property type="project" value="TreeGrafter"/>
</dbReference>
<keyword evidence="4 10" id="KW-0812">Transmembrane</keyword>
<dbReference type="PANTHER" id="PTHR11157:SF166">
    <property type="entry name" value="ELONGATION OF VERY LONG CHAIN FATTY ACIDS PROTEIN"/>
    <property type="match status" value="1"/>
</dbReference>
<keyword evidence="2 10" id="KW-0444">Lipid biosynthesis</keyword>
<keyword evidence="13" id="KW-1185">Reference proteome</keyword>
<feature type="transmembrane region" description="Helical" evidence="10">
    <location>
        <begin position="58"/>
        <end position="79"/>
    </location>
</feature>
<protein>
    <recommendedName>
        <fullName evidence="10">Elongation of very long chain fatty acids protein</fullName>
        <ecNumber evidence="10">2.3.1.199</ecNumber>
    </recommendedName>
    <alternativeName>
        <fullName evidence="10">Very-long-chain 3-oxoacyl-CoA synthase</fullName>
    </alternativeName>
</protein>
<dbReference type="EC" id="2.3.1.199" evidence="10"/>
<feature type="region of interest" description="Disordered" evidence="11">
    <location>
        <begin position="263"/>
        <end position="290"/>
    </location>
</feature>
<comment type="caution">
    <text evidence="12">The sequence shown here is derived from an EMBL/GenBank/DDBJ whole genome shotgun (WGS) entry which is preliminary data.</text>
</comment>
<dbReference type="GO" id="GO:0034625">
    <property type="term" value="P:fatty acid elongation, monounsaturated fatty acid"/>
    <property type="evidence" value="ECO:0007669"/>
    <property type="project" value="TreeGrafter"/>
</dbReference>
<dbReference type="EMBL" id="CAXITT010000490">
    <property type="protein sequence ID" value="CAL1542544.1"/>
    <property type="molecule type" value="Genomic_DNA"/>
</dbReference>
<dbReference type="GO" id="GO:0019367">
    <property type="term" value="P:fatty acid elongation, saturated fatty acid"/>
    <property type="evidence" value="ECO:0007669"/>
    <property type="project" value="TreeGrafter"/>
</dbReference>
<name>A0AAV2I8G0_LYMST</name>
<dbReference type="InterPro" id="IPR030457">
    <property type="entry name" value="ELO_CS"/>
</dbReference>
<evidence type="ECO:0000256" key="6">
    <source>
        <dbReference type="ARBA" id="ARBA00022989"/>
    </source>
</evidence>
<evidence type="ECO:0000313" key="12">
    <source>
        <dbReference type="EMBL" id="CAL1542544.1"/>
    </source>
</evidence>
<dbReference type="PANTHER" id="PTHR11157">
    <property type="entry name" value="FATTY ACID ACYL TRANSFERASE-RELATED"/>
    <property type="match status" value="1"/>
</dbReference>
<dbReference type="GO" id="GO:0042761">
    <property type="term" value="P:very long-chain fatty acid biosynthetic process"/>
    <property type="evidence" value="ECO:0007669"/>
    <property type="project" value="TreeGrafter"/>
</dbReference>
<gene>
    <name evidence="12" type="ORF">GSLYS_00016088001</name>
</gene>
<accession>A0AAV2I8G0</accession>
<evidence type="ECO:0000256" key="1">
    <source>
        <dbReference type="ARBA" id="ARBA00004141"/>
    </source>
</evidence>
<evidence type="ECO:0000256" key="8">
    <source>
        <dbReference type="ARBA" id="ARBA00023136"/>
    </source>
</evidence>
<keyword evidence="8 10" id="KW-0472">Membrane</keyword>
<dbReference type="Pfam" id="PF01151">
    <property type="entry name" value="ELO"/>
    <property type="match status" value="1"/>
</dbReference>
<comment type="similarity">
    <text evidence="10">Belongs to the ELO family.</text>
</comment>
<evidence type="ECO:0000256" key="7">
    <source>
        <dbReference type="ARBA" id="ARBA00023098"/>
    </source>
</evidence>
<comment type="subcellular location">
    <subcellularLocation>
        <location evidence="1">Membrane</location>
        <topology evidence="1">Multi-pass membrane protein</topology>
    </subcellularLocation>
</comment>
<keyword evidence="5 10" id="KW-0276">Fatty acid metabolism</keyword>
<comment type="catalytic activity">
    <reaction evidence="10">
        <text>a very-long-chain acyl-CoA + malonyl-CoA + H(+) = a very-long-chain 3-oxoacyl-CoA + CO2 + CoA</text>
        <dbReference type="Rhea" id="RHEA:32727"/>
        <dbReference type="ChEBI" id="CHEBI:15378"/>
        <dbReference type="ChEBI" id="CHEBI:16526"/>
        <dbReference type="ChEBI" id="CHEBI:57287"/>
        <dbReference type="ChEBI" id="CHEBI:57384"/>
        <dbReference type="ChEBI" id="CHEBI:90725"/>
        <dbReference type="ChEBI" id="CHEBI:90736"/>
        <dbReference type="EC" id="2.3.1.199"/>
    </reaction>
</comment>